<dbReference type="PROSITE" id="PS00913">
    <property type="entry name" value="ADH_IRON_1"/>
    <property type="match status" value="1"/>
</dbReference>
<dbReference type="GO" id="GO:0046872">
    <property type="term" value="F:metal ion binding"/>
    <property type="evidence" value="ECO:0007669"/>
    <property type="project" value="InterPro"/>
</dbReference>
<dbReference type="PROSITE" id="PS00060">
    <property type="entry name" value="ADH_IRON_2"/>
    <property type="match status" value="1"/>
</dbReference>
<dbReference type="SUPFAM" id="SSF56796">
    <property type="entry name" value="Dehydroquinate synthase-like"/>
    <property type="match status" value="1"/>
</dbReference>
<comment type="similarity">
    <text evidence="1">Belongs to the iron-containing alcohol dehydrogenase family.</text>
</comment>
<name>E1IIB1_9CHLR</name>
<reference evidence="6 7" key="1">
    <citation type="journal article" date="2011" name="J. Bacteriol.">
        <title>Draft genome sequence of the anoxygenic filamentous phototrophic bacterium Oscillochloris trichoides subsp. DG-6.</title>
        <authorList>
            <person name="Kuznetsov B.B."/>
            <person name="Ivanovsky R.N."/>
            <person name="Keppen O.I."/>
            <person name="Sukhacheva M.V."/>
            <person name="Bumazhkin B.K."/>
            <person name="Patutina E.O."/>
            <person name="Beletsky A.V."/>
            <person name="Mardanov A.V."/>
            <person name="Baslerov R.V."/>
            <person name="Panteleeva A.N."/>
            <person name="Kolganova T.V."/>
            <person name="Ravin N.V."/>
            <person name="Skryabin K.G."/>
        </authorList>
    </citation>
    <scope>NUCLEOTIDE SEQUENCE [LARGE SCALE GENOMIC DNA]</scope>
    <source>
        <strain evidence="6 7">DG-6</strain>
    </source>
</reference>
<keyword evidence="2" id="KW-0560">Oxidoreductase</keyword>
<accession>E1IIB1</accession>
<organism evidence="6 7">
    <name type="scientific">Oscillochloris trichoides DG-6</name>
    <dbReference type="NCBI Taxonomy" id="765420"/>
    <lineage>
        <taxon>Bacteria</taxon>
        <taxon>Bacillati</taxon>
        <taxon>Chloroflexota</taxon>
        <taxon>Chloroflexia</taxon>
        <taxon>Chloroflexales</taxon>
        <taxon>Chloroflexineae</taxon>
        <taxon>Oscillochloridaceae</taxon>
        <taxon>Oscillochloris</taxon>
    </lineage>
</organism>
<dbReference type="InterPro" id="IPR001670">
    <property type="entry name" value="ADH_Fe/GldA"/>
</dbReference>
<dbReference type="Gene3D" id="3.40.50.1970">
    <property type="match status" value="1"/>
</dbReference>
<dbReference type="AlphaFoldDB" id="E1IIB1"/>
<dbReference type="Gene3D" id="1.20.1090.10">
    <property type="entry name" value="Dehydroquinate synthase-like - alpha domain"/>
    <property type="match status" value="1"/>
</dbReference>
<evidence type="ECO:0000313" key="7">
    <source>
        <dbReference type="Proteomes" id="UP000054010"/>
    </source>
</evidence>
<dbReference type="PANTHER" id="PTHR11496">
    <property type="entry name" value="ALCOHOL DEHYDROGENASE"/>
    <property type="match status" value="1"/>
</dbReference>
<dbReference type="GO" id="GO:0004022">
    <property type="term" value="F:alcohol dehydrogenase (NAD+) activity"/>
    <property type="evidence" value="ECO:0007669"/>
    <property type="project" value="UniProtKB-ARBA"/>
</dbReference>
<keyword evidence="7" id="KW-1185">Reference proteome</keyword>
<dbReference type="FunFam" id="1.20.1090.10:FF:000001">
    <property type="entry name" value="Aldehyde-alcohol dehydrogenase"/>
    <property type="match status" value="1"/>
</dbReference>
<protein>
    <submittedName>
        <fullName evidence="6">Iron-containing alcohol dehydrogenase</fullName>
    </submittedName>
</protein>
<dbReference type="InterPro" id="IPR056798">
    <property type="entry name" value="ADH_Fe_C"/>
</dbReference>
<dbReference type="PANTHER" id="PTHR11496:SF102">
    <property type="entry name" value="ALCOHOL DEHYDROGENASE 4"/>
    <property type="match status" value="1"/>
</dbReference>
<gene>
    <name evidence="6" type="ORF">OSCT_3062</name>
</gene>
<feature type="domain" description="Alcohol dehydrogenase iron-type/glycerol dehydrogenase GldA" evidence="4">
    <location>
        <begin position="11"/>
        <end position="178"/>
    </location>
</feature>
<dbReference type="InterPro" id="IPR039697">
    <property type="entry name" value="Alcohol_dehydrogenase_Fe"/>
</dbReference>
<proteinExistence type="inferred from homology"/>
<dbReference type="Pfam" id="PF00465">
    <property type="entry name" value="Fe-ADH"/>
    <property type="match status" value="1"/>
</dbReference>
<dbReference type="Proteomes" id="UP000054010">
    <property type="component" value="Unassembled WGS sequence"/>
</dbReference>
<evidence type="ECO:0000313" key="6">
    <source>
        <dbReference type="EMBL" id="EFO79061.1"/>
    </source>
</evidence>
<dbReference type="CDD" id="cd14865">
    <property type="entry name" value="Fe-ADH-like"/>
    <property type="match status" value="1"/>
</dbReference>
<dbReference type="eggNOG" id="COG1454">
    <property type="taxonomic scope" value="Bacteria"/>
</dbReference>
<feature type="domain" description="Fe-containing alcohol dehydrogenase-like C-terminal" evidence="5">
    <location>
        <begin position="189"/>
        <end position="384"/>
    </location>
</feature>
<evidence type="ECO:0000256" key="1">
    <source>
        <dbReference type="ARBA" id="ARBA00007358"/>
    </source>
</evidence>
<dbReference type="STRING" id="765420.OSCT_3062"/>
<evidence type="ECO:0000256" key="3">
    <source>
        <dbReference type="ARBA" id="ARBA00023027"/>
    </source>
</evidence>
<dbReference type="HOGENOM" id="CLU_007207_0_0_0"/>
<dbReference type="OrthoDB" id="9815791at2"/>
<dbReference type="EMBL" id="ADVR01000131">
    <property type="protein sequence ID" value="EFO79061.1"/>
    <property type="molecule type" value="Genomic_DNA"/>
</dbReference>
<evidence type="ECO:0000256" key="2">
    <source>
        <dbReference type="ARBA" id="ARBA00023002"/>
    </source>
</evidence>
<sequence>MQEFFEFGIGTRVLYKPGLAHELGTVIEELGAQRPFIIADKGVVGAGLLDPILNGINAQYAAVGLFDAVPANSSVDVVMECAAIAKAAEADLIVAIGGGSPLDTAKAVRIILTFEGHLLDYQGYNVISDRLIPMIAVPTTSGTGSEVTPYAVIRDAEQDLKLSFASRYLLPDVAVLDPLLTCTLPPMLTAATGIDALSHAIETFVSTENTPFSDGMALEAIRLISTHLRTAVQQGEDMEARSQMLIAACMAGMACANSYFGVIHAMAHAVGGKFHVHHGTAISICMPHGMRYNSSVAPARYLRIAEALGVSREGRSDAEVIAAGIAAVAALAHDCGLPSRLRDVGVPTEALTDLAATAVIDGAIFHNPREASEEEVLALFQAAW</sequence>
<comment type="caution">
    <text evidence="6">The sequence shown here is derived from an EMBL/GenBank/DDBJ whole genome shotgun (WGS) entry which is preliminary data.</text>
</comment>
<evidence type="ECO:0000259" key="4">
    <source>
        <dbReference type="Pfam" id="PF00465"/>
    </source>
</evidence>
<evidence type="ECO:0000259" key="5">
    <source>
        <dbReference type="Pfam" id="PF25137"/>
    </source>
</evidence>
<dbReference type="Pfam" id="PF25137">
    <property type="entry name" value="ADH_Fe_C"/>
    <property type="match status" value="1"/>
</dbReference>
<keyword evidence="3" id="KW-0520">NAD</keyword>
<dbReference type="InterPro" id="IPR018211">
    <property type="entry name" value="ADH_Fe_CS"/>
</dbReference>
<dbReference type="FunFam" id="3.40.50.1970:FF:000003">
    <property type="entry name" value="Alcohol dehydrogenase, iron-containing"/>
    <property type="match status" value="1"/>
</dbReference>